<evidence type="ECO:0000313" key="5">
    <source>
        <dbReference type="Proteomes" id="UP000182264"/>
    </source>
</evidence>
<dbReference type="RefSeq" id="WP_072286409.1">
    <property type="nucleotide sequence ID" value="NZ_CP015455.1"/>
</dbReference>
<feature type="transmembrane region" description="Helical" evidence="2">
    <location>
        <begin position="121"/>
        <end position="145"/>
    </location>
</feature>
<dbReference type="Proteomes" id="UP000182264">
    <property type="component" value="Chromosome"/>
</dbReference>
<dbReference type="AlphaFoldDB" id="A0A1L3GF52"/>
<feature type="region of interest" description="Disordered" evidence="1">
    <location>
        <begin position="258"/>
        <end position="285"/>
    </location>
</feature>
<evidence type="ECO:0000256" key="1">
    <source>
        <dbReference type="SAM" id="MobiDB-lite"/>
    </source>
</evidence>
<organism evidence="4 5">
    <name type="scientific">Syntrophotalea acetylenica</name>
    <name type="common">Pelobacter acetylenicus</name>
    <dbReference type="NCBI Taxonomy" id="29542"/>
    <lineage>
        <taxon>Bacteria</taxon>
        <taxon>Pseudomonadati</taxon>
        <taxon>Thermodesulfobacteriota</taxon>
        <taxon>Desulfuromonadia</taxon>
        <taxon>Desulfuromonadales</taxon>
        <taxon>Syntrophotaleaceae</taxon>
        <taxon>Syntrophotalea</taxon>
    </lineage>
</organism>
<keyword evidence="2" id="KW-1133">Transmembrane helix</keyword>
<dbReference type="OrthoDB" id="5386575at2"/>
<feature type="transmembrane region" description="Helical" evidence="2">
    <location>
        <begin position="157"/>
        <end position="181"/>
    </location>
</feature>
<protein>
    <recommendedName>
        <fullName evidence="3">Cytochrome c assembly protein domain-containing protein</fullName>
    </recommendedName>
</protein>
<dbReference type="KEGG" id="pace:A6070_14270"/>
<feature type="transmembrane region" description="Helical" evidence="2">
    <location>
        <begin position="223"/>
        <end position="246"/>
    </location>
</feature>
<dbReference type="GO" id="GO:0017004">
    <property type="term" value="P:cytochrome complex assembly"/>
    <property type="evidence" value="ECO:0007669"/>
    <property type="project" value="InterPro"/>
</dbReference>
<dbReference type="GO" id="GO:0020037">
    <property type="term" value="F:heme binding"/>
    <property type="evidence" value="ECO:0007669"/>
    <property type="project" value="InterPro"/>
</dbReference>
<evidence type="ECO:0000313" key="4">
    <source>
        <dbReference type="EMBL" id="APG24567.1"/>
    </source>
</evidence>
<feature type="transmembrane region" description="Helical" evidence="2">
    <location>
        <begin position="6"/>
        <end position="27"/>
    </location>
</feature>
<feature type="transmembrane region" description="Helical" evidence="2">
    <location>
        <begin position="193"/>
        <end position="211"/>
    </location>
</feature>
<gene>
    <name evidence="4" type="ORF">A7E75_05640</name>
</gene>
<keyword evidence="2" id="KW-0812">Transmembrane</keyword>
<sequence>MTIATTSIMSFNAAAGVYAGSLLFYLLKRYRCSCWLLGVAFALHTASLVASSWRWGIFSLDGVFNGAYFLPWCLAALGLLLWWRGRAEDAASMSWLATLAMLVTLALPVDLPPPGPFTATWSSPMFFFFEVLAIGCFLAAGWFAWRQLRIRGGDQLFNLLAIWGFILYSLAQVIGAVWSYLGWGGPFHWGERHLQSAAIWCLYCGYLHTHFDRSFHLRNKARWAVTGALVVLVVAYALQIAAHLTILNPGAGSGKGAARATAQQQVHGAEPNACRNPELMEAGHD</sequence>
<dbReference type="Pfam" id="PF01578">
    <property type="entry name" value="Cytochrom_C_asm"/>
    <property type="match status" value="1"/>
</dbReference>
<dbReference type="EMBL" id="CP015518">
    <property type="protein sequence ID" value="APG24567.1"/>
    <property type="molecule type" value="Genomic_DNA"/>
</dbReference>
<proteinExistence type="predicted"/>
<feature type="transmembrane region" description="Helical" evidence="2">
    <location>
        <begin position="90"/>
        <end position="109"/>
    </location>
</feature>
<feature type="transmembrane region" description="Helical" evidence="2">
    <location>
        <begin position="62"/>
        <end position="83"/>
    </location>
</feature>
<accession>A0A1L3GF52</accession>
<dbReference type="InterPro" id="IPR002541">
    <property type="entry name" value="Cyt_c_assembly"/>
</dbReference>
<dbReference type="STRING" id="29542.A6070_14270"/>
<keyword evidence="5" id="KW-1185">Reference proteome</keyword>
<reference evidence="4 5" key="1">
    <citation type="journal article" date="2017" name="Genome Announc.">
        <title>Complete Genome Sequences of Two Acetylene-Fermenting Pelobacter acetylenicus Strains.</title>
        <authorList>
            <person name="Sutton J.M."/>
            <person name="Baesman S.M."/>
            <person name="Fierst J.L."/>
            <person name="Poret-Peterson A.T."/>
            <person name="Oremland R.S."/>
            <person name="Dunlap D.S."/>
            <person name="Akob D.M."/>
        </authorList>
    </citation>
    <scope>NUCLEOTIDE SEQUENCE [LARGE SCALE GENOMIC DNA]</scope>
    <source>
        <strain evidence="4 5">DSM 3247</strain>
    </source>
</reference>
<feature type="domain" description="Cytochrome c assembly protein" evidence="3">
    <location>
        <begin position="68"/>
        <end position="239"/>
    </location>
</feature>
<name>A0A1L3GF52_SYNAC</name>
<evidence type="ECO:0000256" key="2">
    <source>
        <dbReference type="SAM" id="Phobius"/>
    </source>
</evidence>
<keyword evidence="2" id="KW-0472">Membrane</keyword>
<evidence type="ECO:0000259" key="3">
    <source>
        <dbReference type="Pfam" id="PF01578"/>
    </source>
</evidence>
<feature type="transmembrane region" description="Helical" evidence="2">
    <location>
        <begin position="34"/>
        <end position="56"/>
    </location>
</feature>